<evidence type="ECO:0000256" key="9">
    <source>
        <dbReference type="ARBA" id="ARBA00030865"/>
    </source>
</evidence>
<dbReference type="OrthoDB" id="428822at2759"/>
<evidence type="ECO:0000256" key="2">
    <source>
        <dbReference type="ARBA" id="ARBA00012835"/>
    </source>
</evidence>
<dbReference type="NCBIfam" id="TIGR00464">
    <property type="entry name" value="gltX_bact"/>
    <property type="match status" value="1"/>
</dbReference>
<dbReference type="GO" id="GO:0005840">
    <property type="term" value="C:ribosome"/>
    <property type="evidence" value="ECO:0007669"/>
    <property type="project" value="UniProtKB-KW"/>
</dbReference>
<dbReference type="GO" id="GO:0006424">
    <property type="term" value="P:glutamyl-tRNA aminoacylation"/>
    <property type="evidence" value="ECO:0007669"/>
    <property type="project" value="InterPro"/>
</dbReference>
<keyword evidence="10" id="KW-0648">Protein biosynthesis</keyword>
<sequence>MHIGGLRTALFSYLLAKRTGGQFILRIEDTDQKRYVPGAIERLCADLQWAGLQWDEGPIVGGDHGPYQQSHRTEVYKKHAGTLLDQGTAYRCFCTSQSDGSKTATYVTSGCYQDCSSLSFDESHERAHIQQQRFTVRLKLPPDVHRRKYPDLVYGNIKRLKRSPGASLYGDNQDAPDAADTILVKSDGTPTYHFANVVDDHLMKVTHVIRGSEWMASTPLHYDLYHAFGWTPPLFAHVGLLLDKNKAKLSKRNADLVLDVRGLQSEHDVLPETLNNFLALQGWSNPTKNDVMDMQELIHNFDLKFTTGNTVVGLEKLWFLQKHHIERRCAKVKQNGDISPLKGLADKISKIVAERYPYFQCSGSLTDFCTMLMLVDDKSFQNAAQFVERNHYFFEFKPDKIPATSTDCSPVMSNNLLMLDMFARLEPLLDIEGRRQTYNMPERFSQLQRDSAISHAACVAVMWEAVIQPGMGTQLQTVLAQTTDAITVAATLFPDKLKAAEVLQAYQSLQKVDKMVAAKSHVTIVKKRTAHFNRHQSDRFMRVGASWRKPKGIDNRVRRRFKGQAAMPKIGYGNNKKTRHLTPSGHKVFLVNNIRDLELLLMHNKTYAAEIAHAVSSRKRIEIVSRAKQLGVKVTNGKAKLSTEA</sequence>
<dbReference type="SMART" id="SM01393">
    <property type="entry name" value="Ribosomal_L32e"/>
    <property type="match status" value="1"/>
</dbReference>
<dbReference type="GO" id="GO:0003735">
    <property type="term" value="F:structural constituent of ribosome"/>
    <property type="evidence" value="ECO:0007669"/>
    <property type="project" value="InterPro"/>
</dbReference>
<evidence type="ECO:0000256" key="8">
    <source>
        <dbReference type="ARBA" id="ARBA00023274"/>
    </source>
</evidence>
<dbReference type="EMBL" id="CP051139">
    <property type="protein sequence ID" value="QIW94988.1"/>
    <property type="molecule type" value="Genomic_DNA"/>
</dbReference>
<keyword evidence="4 10" id="KW-0547">Nucleotide-binding</keyword>
<dbReference type="GO" id="GO:0004818">
    <property type="term" value="F:glutamate-tRNA ligase activity"/>
    <property type="evidence" value="ECO:0007669"/>
    <property type="project" value="UniProtKB-EC"/>
</dbReference>
<dbReference type="InterPro" id="IPR014729">
    <property type="entry name" value="Rossmann-like_a/b/a_fold"/>
</dbReference>
<evidence type="ECO:0000256" key="1">
    <source>
        <dbReference type="ARBA" id="ARBA00008431"/>
    </source>
</evidence>
<dbReference type="SUPFAM" id="SSF52374">
    <property type="entry name" value="Nucleotidylyl transferase"/>
    <property type="match status" value="1"/>
</dbReference>
<proteinExistence type="inferred from homology"/>
<keyword evidence="13" id="KW-1185">Reference proteome</keyword>
<dbReference type="SUPFAM" id="SSF52042">
    <property type="entry name" value="Ribosomal protein L32e"/>
    <property type="match status" value="1"/>
</dbReference>
<dbReference type="PANTHER" id="PTHR43311">
    <property type="entry name" value="GLUTAMATE--TRNA LIGASE"/>
    <property type="match status" value="1"/>
</dbReference>
<keyword evidence="6" id="KW-0689">Ribosomal protein</keyword>
<keyword evidence="3 10" id="KW-0436">Ligase</keyword>
<evidence type="ECO:0000313" key="12">
    <source>
        <dbReference type="EMBL" id="QIW94988.1"/>
    </source>
</evidence>
<evidence type="ECO:0000313" key="13">
    <source>
        <dbReference type="Proteomes" id="UP000503462"/>
    </source>
</evidence>
<keyword evidence="5 10" id="KW-0067">ATP-binding</keyword>
<dbReference type="InterPro" id="IPR000924">
    <property type="entry name" value="Glu/Gln-tRNA-synth"/>
</dbReference>
<evidence type="ECO:0000256" key="7">
    <source>
        <dbReference type="ARBA" id="ARBA00023146"/>
    </source>
</evidence>
<dbReference type="PROSITE" id="PS00580">
    <property type="entry name" value="RIBOSOMAL_L32E"/>
    <property type="match status" value="1"/>
</dbReference>
<dbReference type="PRINTS" id="PR00987">
    <property type="entry name" value="TRNASYNTHGLU"/>
</dbReference>
<dbReference type="InterPro" id="IPR004527">
    <property type="entry name" value="Glu-tRNA-ligase_bac/mito"/>
</dbReference>
<dbReference type="InterPro" id="IPR036351">
    <property type="entry name" value="Ribosomal_eL32_sf"/>
</dbReference>
<keyword evidence="8" id="KW-0687">Ribonucleoprotein</keyword>
<dbReference type="Pfam" id="PF01655">
    <property type="entry name" value="Ribosomal_L32e"/>
    <property type="match status" value="1"/>
</dbReference>
<keyword evidence="7 10" id="KW-0030">Aminoacyl-tRNA synthetase</keyword>
<gene>
    <name evidence="12" type="ORF">AMS68_000506</name>
</gene>
<dbReference type="CDD" id="cd00513">
    <property type="entry name" value="Ribosomal_L32_L32e"/>
    <property type="match status" value="1"/>
</dbReference>
<evidence type="ECO:0000259" key="11">
    <source>
        <dbReference type="Pfam" id="PF00749"/>
    </source>
</evidence>
<dbReference type="InterPro" id="IPR033910">
    <property type="entry name" value="GluRS_core"/>
</dbReference>
<dbReference type="AlphaFoldDB" id="A0A6H0XK26"/>
<dbReference type="InterPro" id="IPR001515">
    <property type="entry name" value="Ribosomal_eL32"/>
</dbReference>
<protein>
    <recommendedName>
        <fullName evidence="2">glutamate--tRNA ligase</fullName>
        <ecNumber evidence="2">6.1.1.17</ecNumber>
    </recommendedName>
    <alternativeName>
        <fullName evidence="9">Glutamyl-tRNA synthetase</fullName>
    </alternativeName>
</protein>
<feature type="domain" description="Glutamyl/glutaminyl-tRNA synthetase class Ib catalytic" evidence="11">
    <location>
        <begin position="1"/>
        <end position="306"/>
    </location>
</feature>
<reference evidence="12 13" key="1">
    <citation type="journal article" date="2016" name="Sci. Rep.">
        <title>Peltaster fructicola genome reveals evolution from an invasive phytopathogen to an ectophytic parasite.</title>
        <authorList>
            <person name="Xu C."/>
            <person name="Chen H."/>
            <person name="Gleason M.L."/>
            <person name="Xu J.R."/>
            <person name="Liu H."/>
            <person name="Zhang R."/>
            <person name="Sun G."/>
        </authorList>
    </citation>
    <scope>NUCLEOTIDE SEQUENCE [LARGE SCALE GENOMIC DNA]</scope>
    <source>
        <strain evidence="12 13">LNHT1506</strain>
    </source>
</reference>
<evidence type="ECO:0000256" key="10">
    <source>
        <dbReference type="RuleBase" id="RU363037"/>
    </source>
</evidence>
<dbReference type="Pfam" id="PF00749">
    <property type="entry name" value="tRNA-synt_1c"/>
    <property type="match status" value="1"/>
</dbReference>
<evidence type="ECO:0000256" key="5">
    <source>
        <dbReference type="ARBA" id="ARBA00022840"/>
    </source>
</evidence>
<evidence type="ECO:0000256" key="4">
    <source>
        <dbReference type="ARBA" id="ARBA00022741"/>
    </source>
</evidence>
<dbReference type="PANTHER" id="PTHR43311:SF2">
    <property type="entry name" value="GLUTAMATE--TRNA LIGASE, MITOCHONDRIAL-RELATED"/>
    <property type="match status" value="1"/>
</dbReference>
<dbReference type="Proteomes" id="UP000503462">
    <property type="component" value="Chromosome 1"/>
</dbReference>
<dbReference type="GO" id="GO:0008270">
    <property type="term" value="F:zinc ion binding"/>
    <property type="evidence" value="ECO:0007669"/>
    <property type="project" value="InterPro"/>
</dbReference>
<dbReference type="GO" id="GO:0005739">
    <property type="term" value="C:mitochondrion"/>
    <property type="evidence" value="ECO:0007669"/>
    <property type="project" value="TreeGrafter"/>
</dbReference>
<dbReference type="EC" id="6.1.1.17" evidence="2"/>
<dbReference type="InterPro" id="IPR020058">
    <property type="entry name" value="Glu/Gln-tRNA-synth_Ib_cat-dom"/>
</dbReference>
<dbReference type="InterPro" id="IPR049940">
    <property type="entry name" value="GluQ/Sye"/>
</dbReference>
<evidence type="ECO:0000256" key="3">
    <source>
        <dbReference type="ARBA" id="ARBA00022598"/>
    </source>
</evidence>
<accession>A0A6H0XK26</accession>
<dbReference type="GO" id="GO:0005524">
    <property type="term" value="F:ATP binding"/>
    <property type="evidence" value="ECO:0007669"/>
    <property type="project" value="UniProtKB-KW"/>
</dbReference>
<dbReference type="InterPro" id="IPR018263">
    <property type="entry name" value="Ribosomal_eL32_CS"/>
</dbReference>
<comment type="similarity">
    <text evidence="10">Belongs to the class-I aminoacyl-tRNA synthetase family.</text>
</comment>
<dbReference type="Gene3D" id="3.40.50.620">
    <property type="entry name" value="HUPs"/>
    <property type="match status" value="1"/>
</dbReference>
<name>A0A6H0XK26_9PEZI</name>
<evidence type="ECO:0000256" key="6">
    <source>
        <dbReference type="ARBA" id="ARBA00022980"/>
    </source>
</evidence>
<dbReference type="GO" id="GO:1990904">
    <property type="term" value="C:ribonucleoprotein complex"/>
    <property type="evidence" value="ECO:0007669"/>
    <property type="project" value="UniProtKB-KW"/>
</dbReference>
<dbReference type="CDD" id="cd00808">
    <property type="entry name" value="GluRS_core"/>
    <property type="match status" value="1"/>
</dbReference>
<organism evidence="12 13">
    <name type="scientific">Peltaster fructicola</name>
    <dbReference type="NCBI Taxonomy" id="286661"/>
    <lineage>
        <taxon>Eukaryota</taxon>
        <taxon>Fungi</taxon>
        <taxon>Dikarya</taxon>
        <taxon>Ascomycota</taxon>
        <taxon>Pezizomycotina</taxon>
        <taxon>Dothideomycetes</taxon>
        <taxon>Dothideomycetes incertae sedis</taxon>
        <taxon>Peltaster</taxon>
    </lineage>
</organism>
<comment type="similarity">
    <text evidence="1">Belongs to the eukaryotic ribosomal protein eL32 family.</text>
</comment>